<sequence>MARRDPSPPKDSPASAEGAADAAEEGYLTGQLLVAMPGMSDPRFARSVICLCAHSAEGAMGIVLNQPLPSLTFDDLLAQLKLDPVPPARRIRLTQGGPVEGGRGFVLHTADWETEGSLKVTTGLALTASIEILKAIAEGGGPRQGVLALGYAGWGPGQLDDEIQGNAWLNVPADEALLFAEQPDQLWRVAMSRLGIDPSALSGSAGHA</sequence>
<dbReference type="Gene3D" id="3.40.1740.10">
    <property type="entry name" value="VC0467-like"/>
    <property type="match status" value="1"/>
</dbReference>
<proteinExistence type="inferred from homology"/>
<comment type="caution">
    <text evidence="4">The sequence shown here is derived from an EMBL/GenBank/DDBJ whole genome shotgun (WGS) entry which is preliminary data.</text>
</comment>
<dbReference type="NCBIfam" id="NF001268">
    <property type="entry name" value="PRK00228.1-4"/>
    <property type="match status" value="1"/>
</dbReference>
<dbReference type="PANTHER" id="PTHR30327:SF1">
    <property type="entry name" value="UPF0301 PROTEIN YQGE"/>
    <property type="match status" value="1"/>
</dbReference>
<dbReference type="PANTHER" id="PTHR30327">
    <property type="entry name" value="UNCHARACTERIZED PROTEIN YQGE"/>
    <property type="match status" value="1"/>
</dbReference>
<reference evidence="4 5" key="1">
    <citation type="submission" date="2020-03" db="EMBL/GenBank/DDBJ databases">
        <title>Roseomonas selenitidurans sp. nov. isolated from soil.</title>
        <authorList>
            <person name="Liu H."/>
        </authorList>
    </citation>
    <scope>NUCLEOTIDE SEQUENCE [LARGE SCALE GENOMIC DNA]</scope>
    <source>
        <strain evidence="4 5">JCM 15073</strain>
    </source>
</reference>
<comment type="similarity">
    <text evidence="1 2">Belongs to the UPF0301 (AlgH) family.</text>
</comment>
<keyword evidence="5" id="KW-1185">Reference proteome</keyword>
<evidence type="ECO:0000256" key="2">
    <source>
        <dbReference type="HAMAP-Rule" id="MF_00758"/>
    </source>
</evidence>
<dbReference type="SUPFAM" id="SSF143456">
    <property type="entry name" value="VC0467-like"/>
    <property type="match status" value="1"/>
</dbReference>
<accession>A0ABX1EUP0</accession>
<evidence type="ECO:0000256" key="3">
    <source>
        <dbReference type="SAM" id="MobiDB-lite"/>
    </source>
</evidence>
<feature type="region of interest" description="Disordered" evidence="3">
    <location>
        <begin position="1"/>
        <end position="21"/>
    </location>
</feature>
<evidence type="ECO:0000313" key="5">
    <source>
        <dbReference type="Proteomes" id="UP000765160"/>
    </source>
</evidence>
<dbReference type="Pfam" id="PF02622">
    <property type="entry name" value="DUF179"/>
    <property type="match status" value="1"/>
</dbReference>
<evidence type="ECO:0000313" key="4">
    <source>
        <dbReference type="EMBL" id="NKE44356.1"/>
    </source>
</evidence>
<feature type="compositionally biased region" description="Low complexity" evidence="3">
    <location>
        <begin position="12"/>
        <end position="21"/>
    </location>
</feature>
<evidence type="ECO:0000256" key="1">
    <source>
        <dbReference type="ARBA" id="ARBA00009600"/>
    </source>
</evidence>
<dbReference type="Proteomes" id="UP000765160">
    <property type="component" value="Unassembled WGS sequence"/>
</dbReference>
<protein>
    <recommendedName>
        <fullName evidence="2">UPF0301 protein HB662_06175</fullName>
    </recommendedName>
</protein>
<dbReference type="InterPro" id="IPR003774">
    <property type="entry name" value="AlgH-like"/>
</dbReference>
<dbReference type="EMBL" id="JAAVTX010000002">
    <property type="protein sequence ID" value="NKE44356.1"/>
    <property type="molecule type" value="Genomic_DNA"/>
</dbReference>
<gene>
    <name evidence="4" type="ORF">HB662_06175</name>
</gene>
<dbReference type="RefSeq" id="WP_168048284.1">
    <property type="nucleotide sequence ID" value="NZ_JAATJR010000002.1"/>
</dbReference>
<dbReference type="HAMAP" id="MF_00758">
    <property type="entry name" value="UPF0301"/>
    <property type="match status" value="1"/>
</dbReference>
<name>A0ABX1EUP0_9PROT</name>
<organism evidence="4 5">
    <name type="scientific">Falsiroseomonas frigidaquae</name>
    <dbReference type="NCBI Taxonomy" id="487318"/>
    <lineage>
        <taxon>Bacteria</taxon>
        <taxon>Pseudomonadati</taxon>
        <taxon>Pseudomonadota</taxon>
        <taxon>Alphaproteobacteria</taxon>
        <taxon>Acetobacterales</taxon>
        <taxon>Roseomonadaceae</taxon>
        <taxon>Falsiroseomonas</taxon>
    </lineage>
</organism>